<dbReference type="Gene3D" id="2.40.50.140">
    <property type="entry name" value="Nucleic acid-binding proteins"/>
    <property type="match status" value="1"/>
</dbReference>
<dbReference type="EMBL" id="JAOAOG010000173">
    <property type="protein sequence ID" value="KAJ6242667.1"/>
    <property type="molecule type" value="Genomic_DNA"/>
</dbReference>
<name>A0ABQ8YDM3_9EUKA</name>
<dbReference type="PANTHER" id="PTHR18934:SF85">
    <property type="entry name" value="ATP-DEPENDENT RNA HELICASE DHX8"/>
    <property type="match status" value="1"/>
</dbReference>
<dbReference type="Pfam" id="PF04408">
    <property type="entry name" value="WHD_HA2"/>
    <property type="match status" value="1"/>
</dbReference>
<proteinExistence type="predicted"/>
<sequence>MKKKLKEQKKQKKKERKMKKKLKKEKKKELNKNENKNENEKDEDHEKEKEKKKKKESENKSENEIDTNTGSETKNNQMEIQVKSFKRLRKDRRRRLSRWDIDFDHKRFMVSVGYVAPITLWNKKYGFTSKWDLGQAKKLKSDNGQGQGKSEATEEEAFDITHPRHKYLPINSLRNFNLDYTLERKRQHSSLVEYYTNNGNTNNQNKQRKYQGELDDEPVQFKIYQGIVTSIKEFGCFILLKGVKGKFIGLCYVKNMCKVESDQNDELAISNEDQSNSGKQEPSDLVKKNQEVWVKVFASAGKRVALSMKEVDQKTGQDLFPRSPISGRLVSQEEDNNGNEFALVAQGNVNVSGNSNGNSNSNKSNQRNFQSNNFQIEERKTFLDKNRSNPTDPQGKVMAINPKSTLEMEEEINEQILQSLSKDIQRDIRTAIELGQDPRENIQRLYALKKHFGIGNDKLGINGLGIGKSTQTRFRQISSPERWENKQLKQAGFFNVNESVNYDDELGGLDLEYEEVAEDIEIERTNEEPLFLQGQTQNSITLSPIKIVKNPDGSLQRAAVTQSAISKERREILTQERNDLIDSIPKNLNRPWADPLSKKEDRKFAQDFRGIGIVGINKSTSNQKLIPEWKKSTFGKAISYGKKTTLSIKEQRESLPIFRFKDELMKAVEENQVLIVIGETGSGKTTQITQYLAGAGYTAKGKIGCTQPRRVAAISVAKRVSEEFGCRVGQEVGYCIRFEDCTSKDTIIKYMTDGMLMREALLDPDLKGYSMIMLDEAHERSLQTDVLFGLLKKILFRRPSLKLIVTSATLEADKFSEYFYGCPIFRIPGRTYKVEILYAKEPENDYLDASLITILQIHLTRPPGDILLFLTGQEEIDTACQILFERMKQLDENVPELIILPVYSALPSEMQTRIFEPTPKGKRKCVIATNIAETSLTIDGIYYVIDPGFVKQKCYNPRLGMDSLVVVPISQAAADQRAGRAGRTGPGMCFRLYTEQAYKSEMFNSSVPEIQRTNMGNTLLTLKAMGINDLISFDFMDPPSPQSLIAAMENLFMLGALDEDGLLTALGRKMANFPLDPPLSKTLITSVELSCSDEILTVVSMLSVENVFYRPKDKQALADNKKAKFHMPEGDHLSLLTVYNSWKRNSYSNSWCYENFLQNRTLKKARDIRKQLLAIMDRLKLDVISCGRNYTKIRKALVAGFFTRAAKKDPQEGYKTLVEGQPVYVHPSSCLFQSKPQWVIYHELILTSKEYMRNVCAIDSKWLVQYAPNFYRVADPLKITQRKKQQILQPLWDRKLQNQDNWRLSRQRRIRKN</sequence>
<keyword evidence="11" id="KW-1185">Reference proteome</keyword>
<evidence type="ECO:0000313" key="11">
    <source>
        <dbReference type="Proteomes" id="UP001150062"/>
    </source>
</evidence>
<feature type="compositionally biased region" description="Polar residues" evidence="7">
    <location>
        <begin position="66"/>
        <end position="79"/>
    </location>
</feature>
<evidence type="ECO:0000256" key="5">
    <source>
        <dbReference type="ARBA" id="ARBA00023187"/>
    </source>
</evidence>
<dbReference type="InterPro" id="IPR012340">
    <property type="entry name" value="NA-bd_OB-fold"/>
</dbReference>
<dbReference type="PROSITE" id="PS51192">
    <property type="entry name" value="HELICASE_ATP_BIND_1"/>
    <property type="match status" value="1"/>
</dbReference>
<feature type="domain" description="Helicase C-terminal" evidence="9">
    <location>
        <begin position="853"/>
        <end position="1026"/>
    </location>
</feature>
<evidence type="ECO:0000256" key="2">
    <source>
        <dbReference type="ARBA" id="ARBA00022741"/>
    </source>
</evidence>
<dbReference type="Pfam" id="PF00271">
    <property type="entry name" value="Helicase_C"/>
    <property type="match status" value="1"/>
</dbReference>
<dbReference type="InterPro" id="IPR003029">
    <property type="entry name" value="S1_domain"/>
</dbReference>
<dbReference type="PANTHER" id="PTHR18934">
    <property type="entry name" value="ATP-DEPENDENT RNA HELICASE"/>
    <property type="match status" value="1"/>
</dbReference>
<dbReference type="Gene3D" id="1.20.120.1080">
    <property type="match status" value="1"/>
</dbReference>
<feature type="compositionally biased region" description="Basic and acidic residues" evidence="7">
    <location>
        <begin position="27"/>
        <end position="63"/>
    </location>
</feature>
<feature type="region of interest" description="Disordered" evidence="7">
    <location>
        <begin position="1"/>
        <end position="81"/>
    </location>
</feature>
<dbReference type="PROSITE" id="PS51194">
    <property type="entry name" value="HELICASE_CTER"/>
    <property type="match status" value="1"/>
</dbReference>
<keyword evidence="5" id="KW-0508">mRNA splicing</keyword>
<dbReference type="PROSITE" id="PS00690">
    <property type="entry name" value="DEAH_ATP_HELICASE"/>
    <property type="match status" value="1"/>
</dbReference>
<dbReference type="InterPro" id="IPR002464">
    <property type="entry name" value="DNA/RNA_helicase_DEAH_CS"/>
</dbReference>
<dbReference type="Pfam" id="PF00270">
    <property type="entry name" value="DEAD"/>
    <property type="match status" value="1"/>
</dbReference>
<dbReference type="EC" id="3.6.4.13" evidence="1"/>
<feature type="compositionally biased region" description="Basic residues" evidence="7">
    <location>
        <begin position="1"/>
        <end position="26"/>
    </location>
</feature>
<evidence type="ECO:0000256" key="3">
    <source>
        <dbReference type="ARBA" id="ARBA00022801"/>
    </source>
</evidence>
<dbReference type="Gene3D" id="3.40.50.300">
    <property type="entry name" value="P-loop containing nucleotide triphosphate hydrolases"/>
    <property type="match status" value="2"/>
</dbReference>
<feature type="region of interest" description="Disordered" evidence="7">
    <location>
        <begin position="349"/>
        <end position="369"/>
    </location>
</feature>
<dbReference type="SUPFAM" id="SSF52540">
    <property type="entry name" value="P-loop containing nucleoside triphosphate hydrolases"/>
    <property type="match status" value="1"/>
</dbReference>
<dbReference type="InterPro" id="IPR027417">
    <property type="entry name" value="P-loop_NTPase"/>
</dbReference>
<protein>
    <recommendedName>
        <fullName evidence="1">RNA helicase</fullName>
        <ecNumber evidence="1">3.6.4.13</ecNumber>
    </recommendedName>
</protein>
<evidence type="ECO:0000256" key="4">
    <source>
        <dbReference type="ARBA" id="ARBA00022840"/>
    </source>
</evidence>
<dbReference type="SMART" id="SM00487">
    <property type="entry name" value="DEXDc"/>
    <property type="match status" value="1"/>
</dbReference>
<keyword evidence="5" id="KW-0507">mRNA processing</keyword>
<dbReference type="InterPro" id="IPR014001">
    <property type="entry name" value="Helicase_ATP-bd"/>
</dbReference>
<organism evidence="10 11">
    <name type="scientific">Anaeramoeba flamelloides</name>
    <dbReference type="NCBI Taxonomy" id="1746091"/>
    <lineage>
        <taxon>Eukaryota</taxon>
        <taxon>Metamonada</taxon>
        <taxon>Anaeramoebidae</taxon>
        <taxon>Anaeramoeba</taxon>
    </lineage>
</organism>
<dbReference type="SMART" id="SM00490">
    <property type="entry name" value="HELICc"/>
    <property type="match status" value="1"/>
</dbReference>
<dbReference type="InterPro" id="IPR011709">
    <property type="entry name" value="DEAD-box_helicase_OB_fold"/>
</dbReference>
<evidence type="ECO:0000256" key="6">
    <source>
        <dbReference type="ARBA" id="ARBA00023242"/>
    </source>
</evidence>
<keyword evidence="6" id="KW-0539">Nucleus</keyword>
<dbReference type="InterPro" id="IPR048333">
    <property type="entry name" value="HA2_WH"/>
</dbReference>
<accession>A0ABQ8YDM3</accession>
<dbReference type="Pfam" id="PF21010">
    <property type="entry name" value="HA2_C"/>
    <property type="match status" value="1"/>
</dbReference>
<reference evidence="10" key="1">
    <citation type="submission" date="2022-08" db="EMBL/GenBank/DDBJ databases">
        <title>Novel sulfate-reducing endosymbionts in the free-living metamonad Anaeramoeba.</title>
        <authorList>
            <person name="Jerlstrom-Hultqvist J."/>
            <person name="Cepicka I."/>
            <person name="Gallot-Lavallee L."/>
            <person name="Salas-Leiva D."/>
            <person name="Curtis B.A."/>
            <person name="Zahonova K."/>
            <person name="Pipaliya S."/>
            <person name="Dacks J."/>
            <person name="Roger A.J."/>
        </authorList>
    </citation>
    <scope>NUCLEOTIDE SEQUENCE</scope>
    <source>
        <strain evidence="10">Schooner1</strain>
    </source>
</reference>
<dbReference type="InterPro" id="IPR011545">
    <property type="entry name" value="DEAD/DEAH_box_helicase_dom"/>
</dbReference>
<feature type="domain" description="Helicase ATP-binding" evidence="8">
    <location>
        <begin position="665"/>
        <end position="828"/>
    </location>
</feature>
<evidence type="ECO:0000313" key="10">
    <source>
        <dbReference type="EMBL" id="KAJ6242667.1"/>
    </source>
</evidence>
<dbReference type="Pfam" id="PF07717">
    <property type="entry name" value="OB_NTP_bind"/>
    <property type="match status" value="1"/>
</dbReference>
<dbReference type="InterPro" id="IPR001650">
    <property type="entry name" value="Helicase_C-like"/>
</dbReference>
<keyword evidence="4" id="KW-0067">ATP-binding</keyword>
<dbReference type="CDD" id="cd18791">
    <property type="entry name" value="SF2_C_RHA"/>
    <property type="match status" value="1"/>
</dbReference>
<dbReference type="SMART" id="SM00316">
    <property type="entry name" value="S1"/>
    <property type="match status" value="1"/>
</dbReference>
<dbReference type="SMART" id="SM00847">
    <property type="entry name" value="HA2"/>
    <property type="match status" value="1"/>
</dbReference>
<keyword evidence="3" id="KW-0378">Hydrolase</keyword>
<dbReference type="SUPFAM" id="SSF50249">
    <property type="entry name" value="Nucleic acid-binding proteins"/>
    <property type="match status" value="1"/>
</dbReference>
<evidence type="ECO:0000256" key="7">
    <source>
        <dbReference type="SAM" id="MobiDB-lite"/>
    </source>
</evidence>
<dbReference type="InterPro" id="IPR007502">
    <property type="entry name" value="Helicase-assoc_dom"/>
</dbReference>
<comment type="caution">
    <text evidence="10">The sequence shown here is derived from an EMBL/GenBank/DDBJ whole genome shotgun (WGS) entry which is preliminary data.</text>
</comment>
<evidence type="ECO:0000256" key="1">
    <source>
        <dbReference type="ARBA" id="ARBA00012552"/>
    </source>
</evidence>
<dbReference type="Proteomes" id="UP001150062">
    <property type="component" value="Unassembled WGS sequence"/>
</dbReference>
<gene>
    <name evidence="10" type="ORF">M0813_02515</name>
</gene>
<evidence type="ECO:0000259" key="8">
    <source>
        <dbReference type="PROSITE" id="PS51192"/>
    </source>
</evidence>
<keyword evidence="2" id="KW-0547">Nucleotide-binding</keyword>
<evidence type="ECO:0000259" key="9">
    <source>
        <dbReference type="PROSITE" id="PS51194"/>
    </source>
</evidence>